<protein>
    <submittedName>
        <fullName evidence="1">Uncharacterized protein</fullName>
    </submittedName>
</protein>
<keyword evidence="2" id="KW-1185">Reference proteome</keyword>
<name>A0A3M7RT63_BRAPC</name>
<reference evidence="1 2" key="1">
    <citation type="journal article" date="2018" name="Sci. Rep.">
        <title>Genomic signatures of local adaptation to the degree of environmental predictability in rotifers.</title>
        <authorList>
            <person name="Franch-Gras L."/>
            <person name="Hahn C."/>
            <person name="Garcia-Roger E.M."/>
            <person name="Carmona M.J."/>
            <person name="Serra M."/>
            <person name="Gomez A."/>
        </authorList>
    </citation>
    <scope>NUCLEOTIDE SEQUENCE [LARGE SCALE GENOMIC DNA]</scope>
    <source>
        <strain evidence="1">HYR1</strain>
    </source>
</reference>
<gene>
    <name evidence="1" type="ORF">BpHYR1_048262</name>
</gene>
<evidence type="ECO:0000313" key="1">
    <source>
        <dbReference type="EMBL" id="RNA26528.1"/>
    </source>
</evidence>
<evidence type="ECO:0000313" key="2">
    <source>
        <dbReference type="Proteomes" id="UP000276133"/>
    </source>
</evidence>
<organism evidence="1 2">
    <name type="scientific">Brachionus plicatilis</name>
    <name type="common">Marine rotifer</name>
    <name type="synonym">Brachionus muelleri</name>
    <dbReference type="NCBI Taxonomy" id="10195"/>
    <lineage>
        <taxon>Eukaryota</taxon>
        <taxon>Metazoa</taxon>
        <taxon>Spiralia</taxon>
        <taxon>Gnathifera</taxon>
        <taxon>Rotifera</taxon>
        <taxon>Eurotatoria</taxon>
        <taxon>Monogononta</taxon>
        <taxon>Pseudotrocha</taxon>
        <taxon>Ploima</taxon>
        <taxon>Brachionidae</taxon>
        <taxon>Brachionus</taxon>
    </lineage>
</organism>
<sequence length="123" mass="14657">MIKKLDEQTDEKNFFFFVRYQPADCVQFTENQRFNEKKPLLSGCTKKIIRINQKKLKPTWPLGVDHFGLYPGSLEWILVLPFSQIIKNIFLSTLALRLDRRYRLNLHRFVTLVNRTSDETSHL</sequence>
<dbReference type="AlphaFoldDB" id="A0A3M7RT63"/>
<dbReference type="Proteomes" id="UP000276133">
    <property type="component" value="Unassembled WGS sequence"/>
</dbReference>
<proteinExistence type="predicted"/>
<comment type="caution">
    <text evidence="1">The sequence shown here is derived from an EMBL/GenBank/DDBJ whole genome shotgun (WGS) entry which is preliminary data.</text>
</comment>
<accession>A0A3M7RT63</accession>
<dbReference type="EMBL" id="REGN01002722">
    <property type="protein sequence ID" value="RNA26528.1"/>
    <property type="molecule type" value="Genomic_DNA"/>
</dbReference>